<evidence type="ECO:0000256" key="3">
    <source>
        <dbReference type="ARBA" id="ARBA00022737"/>
    </source>
</evidence>
<dbReference type="Proteomes" id="UP000494040">
    <property type="component" value="Unassembled WGS sequence"/>
</dbReference>
<keyword evidence="7" id="KW-1185">Reference proteome</keyword>
<evidence type="ECO:0000259" key="5">
    <source>
        <dbReference type="PROSITE" id="PS50106"/>
    </source>
</evidence>
<feature type="domain" description="PDZ" evidence="5">
    <location>
        <begin position="400"/>
        <end position="479"/>
    </location>
</feature>
<dbReference type="Gene3D" id="2.30.42.10">
    <property type="match status" value="5"/>
</dbReference>
<feature type="region of interest" description="Disordered" evidence="4">
    <location>
        <begin position="544"/>
        <end position="566"/>
    </location>
</feature>
<dbReference type="CDD" id="cd06685">
    <property type="entry name" value="PDZ7_GRIP1-2-like"/>
    <property type="match status" value="1"/>
</dbReference>
<evidence type="ECO:0000256" key="2">
    <source>
        <dbReference type="ARBA" id="ARBA00022490"/>
    </source>
</evidence>
<dbReference type="PROSITE" id="PS50106">
    <property type="entry name" value="PDZ"/>
    <property type="match status" value="5"/>
</dbReference>
<feature type="domain" description="PDZ" evidence="5">
    <location>
        <begin position="311"/>
        <end position="373"/>
    </location>
</feature>
<evidence type="ECO:0000313" key="6">
    <source>
        <dbReference type="EnsemblMetazoa" id="XP_014256866.1"/>
    </source>
</evidence>
<feature type="compositionally biased region" description="Pro residues" evidence="4">
    <location>
        <begin position="554"/>
        <end position="564"/>
    </location>
</feature>
<accession>A0A8I6S4X6</accession>
<dbReference type="KEGG" id="clec:106670789"/>
<dbReference type="GO" id="GO:0098887">
    <property type="term" value="P:neurotransmitter receptor transport, endosome to postsynaptic membrane"/>
    <property type="evidence" value="ECO:0007669"/>
    <property type="project" value="TreeGrafter"/>
</dbReference>
<dbReference type="InterPro" id="IPR001478">
    <property type="entry name" value="PDZ"/>
</dbReference>
<name>A0A8I6S4X6_CIMLE</name>
<keyword evidence="3" id="KW-0677">Repeat</keyword>
<dbReference type="SMART" id="SM00228">
    <property type="entry name" value="PDZ"/>
    <property type="match status" value="5"/>
</dbReference>
<dbReference type="EnsemblMetazoa" id="XM_014401380.2">
    <property type="protein sequence ID" value="XP_014256866.1"/>
    <property type="gene ID" value="LOC106670789"/>
</dbReference>
<feature type="region of interest" description="Disordered" evidence="4">
    <location>
        <begin position="1"/>
        <end position="52"/>
    </location>
</feature>
<feature type="domain" description="PDZ" evidence="5">
    <location>
        <begin position="172"/>
        <end position="245"/>
    </location>
</feature>
<proteinExistence type="predicted"/>
<organism evidence="6 7">
    <name type="scientific">Cimex lectularius</name>
    <name type="common">Bed bug</name>
    <name type="synonym">Acanthia lectularia</name>
    <dbReference type="NCBI Taxonomy" id="79782"/>
    <lineage>
        <taxon>Eukaryota</taxon>
        <taxon>Metazoa</taxon>
        <taxon>Ecdysozoa</taxon>
        <taxon>Arthropoda</taxon>
        <taxon>Hexapoda</taxon>
        <taxon>Insecta</taxon>
        <taxon>Pterygota</taxon>
        <taxon>Neoptera</taxon>
        <taxon>Paraneoptera</taxon>
        <taxon>Hemiptera</taxon>
        <taxon>Heteroptera</taxon>
        <taxon>Panheteroptera</taxon>
        <taxon>Cimicomorpha</taxon>
        <taxon>Cimicidae</taxon>
        <taxon>Cimex</taxon>
    </lineage>
</organism>
<gene>
    <name evidence="6" type="primary">106670789</name>
</gene>
<protein>
    <recommendedName>
        <fullName evidence="5">PDZ domain-containing protein</fullName>
    </recommendedName>
</protein>
<dbReference type="Pfam" id="PF00595">
    <property type="entry name" value="PDZ"/>
    <property type="match status" value="4"/>
</dbReference>
<dbReference type="InterPro" id="IPR036034">
    <property type="entry name" value="PDZ_sf"/>
</dbReference>
<dbReference type="GO" id="GO:0005737">
    <property type="term" value="C:cytoplasm"/>
    <property type="evidence" value="ECO:0007669"/>
    <property type="project" value="UniProtKB-SubCell"/>
</dbReference>
<dbReference type="PANTHER" id="PTHR46227">
    <property type="entry name" value="GLUTAMATE RECEPTOR-INTERACTING PROTEIN GRIP"/>
    <property type="match status" value="1"/>
</dbReference>
<evidence type="ECO:0000256" key="1">
    <source>
        <dbReference type="ARBA" id="ARBA00004496"/>
    </source>
</evidence>
<dbReference type="InterPro" id="IPR043545">
    <property type="entry name" value="GRIP1/2"/>
</dbReference>
<dbReference type="CDD" id="cd00136">
    <property type="entry name" value="PDZ_canonical"/>
    <property type="match status" value="1"/>
</dbReference>
<dbReference type="OrthoDB" id="75502at2759"/>
<dbReference type="AlphaFoldDB" id="A0A8I6S4X6"/>
<dbReference type="PANTHER" id="PTHR46227:SF2">
    <property type="entry name" value="FI03335P"/>
    <property type="match status" value="1"/>
</dbReference>
<comment type="subcellular location">
    <subcellularLocation>
        <location evidence="1">Cytoplasm</location>
    </subcellularLocation>
</comment>
<evidence type="ECO:0000256" key="4">
    <source>
        <dbReference type="SAM" id="MobiDB-lite"/>
    </source>
</evidence>
<sequence length="735" mass="81404">MFTGFKVLRSRSEDRKKDNKKSSSKWSLDKALCQGNSDRVKESTPEPQQPKLDLSWDEFSSYAGSDVTTTRVVGVPLERDPHIGLGINLRPAANYASLVVTHIKPYGPADREGTIKVGDRVLAVDGKRLGGLSLAEAQSLLTQRNGSGQCTWLVIEYDVSVMSNLRSTGPLLIEIESSGELMKNQIGLSLIDSSSGVIVSKLKTASIAERCGAFLPGDQILAVNDVRVENSKLTSTNVAKILEDSKCPVLQIEILPVATTETGMQSQYSGSQSPQYTRQNYQDINDNQYHQYQNFGKDDYLQTDIKIESGLVSLQARQGEMYGIIFRSAPSKKGVIVCYIEPNSIADRSGVLQVGDRILMANGRPVERLNRLEDLGTTLHLSVQFDVEVWRSQPKENIKRVRLTRSLASGFGVTITDSPETGIIVSEVKWGSVAHRCGRIFIGDRLVRIDQTRVTDISVAMRVFKSCNEEVTFYLCPGDGNVDLGYSSPGLPSVDSAVESWDSSIEPNLYNGYGNSDWRMDNRQSLTTQQSDDDETCSSIRLSEGDLEQRRMKIPPPPPSPPCPLRTNYNMRKIKLPAHWRGSSMNDTGLDVESHHVDKSQSVSFSTFRRPEAETKNIFQVTLYKSLVFDDFGFSVSDGLYEKGVFINTIKPGSPADLANSLKPYDKIIKVNDIPTHDLDCCMTVPLMASAGKKLTLTVARHQGPRPNLPKESTWVDEVGLEAQPDQDFKKTETL</sequence>
<reference evidence="6" key="1">
    <citation type="submission" date="2022-01" db="UniProtKB">
        <authorList>
            <consortium name="EnsemblMetazoa"/>
        </authorList>
    </citation>
    <scope>IDENTIFICATION</scope>
</reference>
<evidence type="ECO:0000313" key="7">
    <source>
        <dbReference type="Proteomes" id="UP000494040"/>
    </source>
</evidence>
<feature type="compositionally biased region" description="Basic and acidic residues" evidence="4">
    <location>
        <begin position="10"/>
        <end position="21"/>
    </location>
</feature>
<dbReference type="OMA" id="RPDHKGF"/>
<feature type="domain" description="PDZ" evidence="5">
    <location>
        <begin position="620"/>
        <end position="703"/>
    </location>
</feature>
<feature type="domain" description="PDZ" evidence="5">
    <location>
        <begin position="74"/>
        <end position="141"/>
    </location>
</feature>
<dbReference type="SUPFAM" id="SSF50156">
    <property type="entry name" value="PDZ domain-like"/>
    <property type="match status" value="5"/>
</dbReference>
<keyword evidence="2" id="KW-0963">Cytoplasm</keyword>